<dbReference type="AlphaFoldDB" id="A0A918S583"/>
<evidence type="ECO:0000313" key="1">
    <source>
        <dbReference type="EMBL" id="GHA21216.1"/>
    </source>
</evidence>
<reference evidence="1" key="1">
    <citation type="journal article" date="2014" name="Int. J. Syst. Evol. Microbiol.">
        <title>Complete genome sequence of Corynebacterium casei LMG S-19264T (=DSM 44701T), isolated from a smear-ripened cheese.</title>
        <authorList>
            <consortium name="US DOE Joint Genome Institute (JGI-PGF)"/>
            <person name="Walter F."/>
            <person name="Albersmeier A."/>
            <person name="Kalinowski J."/>
            <person name="Ruckert C."/>
        </authorList>
    </citation>
    <scope>NUCLEOTIDE SEQUENCE</scope>
    <source>
        <strain evidence="1">KCTC 12711</strain>
    </source>
</reference>
<proteinExistence type="predicted"/>
<accession>A0A918S583</accession>
<name>A0A918S583_9GAMM</name>
<reference evidence="1" key="2">
    <citation type="submission" date="2020-09" db="EMBL/GenBank/DDBJ databases">
        <authorList>
            <person name="Sun Q."/>
            <person name="Kim S."/>
        </authorList>
    </citation>
    <scope>NUCLEOTIDE SEQUENCE</scope>
    <source>
        <strain evidence="1">KCTC 12711</strain>
    </source>
</reference>
<sequence length="234" mass="26542">MTAVVPLCADVTRPILPDLEPETLRRNIDDRILADNAKVLRQSTDFFRRWLSAIADGANVRLNVHVFEECTTVGFDLAPNVIFSYPDTNSLLAGLPFETLADTDIWWIVVPSGVPGDGSDFDRFFITGGMGVADTGAPVFLSDDAWFLRKPTHLGTGDYSEAERRLYMPQWFQHEFMHNLFRIFPEFGLEESGHQWFDRTTWPGDFEGIYEPDYYAEALQKRLLGAQPDLPACD</sequence>
<comment type="caution">
    <text evidence="1">The sequence shown here is derived from an EMBL/GenBank/DDBJ whole genome shotgun (WGS) entry which is preliminary data.</text>
</comment>
<dbReference type="Proteomes" id="UP000614811">
    <property type="component" value="Unassembled WGS sequence"/>
</dbReference>
<protein>
    <submittedName>
        <fullName evidence="1">Uncharacterized protein</fullName>
    </submittedName>
</protein>
<evidence type="ECO:0000313" key="2">
    <source>
        <dbReference type="Proteomes" id="UP000614811"/>
    </source>
</evidence>
<keyword evidence="2" id="KW-1185">Reference proteome</keyword>
<organism evidence="1 2">
    <name type="scientific">Arenicella chitinivorans</name>
    <dbReference type="NCBI Taxonomy" id="1329800"/>
    <lineage>
        <taxon>Bacteria</taxon>
        <taxon>Pseudomonadati</taxon>
        <taxon>Pseudomonadota</taxon>
        <taxon>Gammaproteobacteria</taxon>
        <taxon>Arenicellales</taxon>
        <taxon>Arenicellaceae</taxon>
        <taxon>Arenicella</taxon>
    </lineage>
</organism>
<gene>
    <name evidence="1" type="ORF">GCM10008090_33990</name>
</gene>
<dbReference type="RefSeq" id="WP_189402913.1">
    <property type="nucleotide sequence ID" value="NZ_BMXA01000009.1"/>
</dbReference>
<dbReference type="EMBL" id="BMXA01000009">
    <property type="protein sequence ID" value="GHA21216.1"/>
    <property type="molecule type" value="Genomic_DNA"/>
</dbReference>